<reference evidence="4" key="1">
    <citation type="journal article" date="2019" name="Int. J. Syst. Evol. Microbiol.">
        <title>The Global Catalogue of Microorganisms (GCM) 10K type strain sequencing project: providing services to taxonomists for standard genome sequencing and annotation.</title>
        <authorList>
            <consortium name="The Broad Institute Genomics Platform"/>
            <consortium name="The Broad Institute Genome Sequencing Center for Infectious Disease"/>
            <person name="Wu L."/>
            <person name="Ma J."/>
        </authorList>
    </citation>
    <scope>NUCLEOTIDE SEQUENCE [LARGE SCALE GENOMIC DNA]</scope>
    <source>
        <strain evidence="4">NBRC 108894</strain>
    </source>
</reference>
<dbReference type="InterPro" id="IPR009839">
    <property type="entry name" value="SseB_N"/>
</dbReference>
<dbReference type="Proteomes" id="UP001157034">
    <property type="component" value="Unassembled WGS sequence"/>
</dbReference>
<evidence type="ECO:0000313" key="4">
    <source>
        <dbReference type="Proteomes" id="UP001157034"/>
    </source>
</evidence>
<dbReference type="Pfam" id="PF14581">
    <property type="entry name" value="SseB_C"/>
    <property type="match status" value="1"/>
</dbReference>
<feature type="domain" description="SseB protein C-terminal" evidence="2">
    <location>
        <begin position="122"/>
        <end position="227"/>
    </location>
</feature>
<dbReference type="EMBL" id="BSVB01000001">
    <property type="protein sequence ID" value="GMA95751.1"/>
    <property type="molecule type" value="Genomic_DNA"/>
</dbReference>
<gene>
    <name evidence="3" type="ORF">GCM10025881_25750</name>
</gene>
<name>A0ABQ6KAR7_9MICO</name>
<evidence type="ECO:0000259" key="1">
    <source>
        <dbReference type="Pfam" id="PF07179"/>
    </source>
</evidence>
<dbReference type="Pfam" id="PF07179">
    <property type="entry name" value="SseB"/>
    <property type="match status" value="1"/>
</dbReference>
<accession>A0ABQ6KAR7</accession>
<evidence type="ECO:0000259" key="2">
    <source>
        <dbReference type="Pfam" id="PF14581"/>
    </source>
</evidence>
<protein>
    <submittedName>
        <fullName evidence="3">Enhanced serine sensitivity protein SseB</fullName>
    </submittedName>
</protein>
<dbReference type="RefSeq" id="WP_284254463.1">
    <property type="nucleotide sequence ID" value="NZ_BAAAQO010000002.1"/>
</dbReference>
<keyword evidence="4" id="KW-1185">Reference proteome</keyword>
<evidence type="ECO:0000313" key="3">
    <source>
        <dbReference type="EMBL" id="GMA95751.1"/>
    </source>
</evidence>
<dbReference type="InterPro" id="IPR027945">
    <property type="entry name" value="SseB_C"/>
</dbReference>
<feature type="domain" description="SseB protein N-terminal" evidence="1">
    <location>
        <begin position="9"/>
        <end position="112"/>
    </location>
</feature>
<organism evidence="3 4">
    <name type="scientific">Pseudolysinimonas kribbensis</name>
    <dbReference type="NCBI Taxonomy" id="433641"/>
    <lineage>
        <taxon>Bacteria</taxon>
        <taxon>Bacillati</taxon>
        <taxon>Actinomycetota</taxon>
        <taxon>Actinomycetes</taxon>
        <taxon>Micrococcales</taxon>
        <taxon>Microbacteriaceae</taxon>
        <taxon>Pseudolysinimonas</taxon>
    </lineage>
</organism>
<comment type="caution">
    <text evidence="3">The sequence shown here is derived from an EMBL/GenBank/DDBJ whole genome shotgun (WGS) entry which is preliminary data.</text>
</comment>
<proteinExistence type="predicted"/>
<sequence>MTFPSNDLEIVLQAASRGETGVESFVDALFVSSGYFPVAVAPDGGASLTVMTVGDLPYVSMFTSAEQATAAGVTSSVAEAPVREFMAGVPAHLGIAVNPGGELGLPVAAATVQLRLGRGSMVPAGTTIRIGEPAEEPVELLQRVDEAFRALPAVRNARRCWAQVGAEAPGLVLGVDIDPDNPDVRGSVIRAVGAANSQPGIAVNVVFTNDGGEFVSWMRENAEPFYTEP</sequence>